<dbReference type="OrthoDB" id="7774147at2"/>
<sequence length="218" mass="22464">MLNPNTSDAVTKGLAVAAGRLCEGWAEVRGHTAVAGAPALETVEHLRSARSEVVRLGRRTSADAFVVGAFGDPGLADLRRISSVPCVGIGEAGYRAASQAGAFSILTLGKDLRETILGRVASLGFRSQLIDIRFLDAGVLDVASDPVRFVDALLAEADLAKREGAACLLLGGAPFSGLSSRLSERSAVPVLDGLTSAIADLRVRLLPGALPHDGSPEG</sequence>
<accession>A0A3A1WN92</accession>
<dbReference type="AlphaFoldDB" id="A0A3A1WN92"/>
<name>A0A3A1WN92_9HYPH</name>
<comment type="similarity">
    <text evidence="1">Belongs to the HyuE racemase family.</text>
</comment>
<dbReference type="InterPro" id="IPR015942">
    <property type="entry name" value="Asp/Glu/hydantoin_racemase"/>
</dbReference>
<gene>
    <name evidence="2" type="ORF">D3218_17580</name>
</gene>
<evidence type="ECO:0008006" key="4">
    <source>
        <dbReference type="Google" id="ProtNLM"/>
    </source>
</evidence>
<evidence type="ECO:0000256" key="1">
    <source>
        <dbReference type="ARBA" id="ARBA00038414"/>
    </source>
</evidence>
<dbReference type="PANTHER" id="PTHR28047">
    <property type="entry name" value="PROTEIN DCG1"/>
    <property type="match status" value="1"/>
</dbReference>
<comment type="caution">
    <text evidence="2">The sequence shown here is derived from an EMBL/GenBank/DDBJ whole genome shotgun (WGS) entry which is preliminary data.</text>
</comment>
<dbReference type="GO" id="GO:0047661">
    <property type="term" value="F:amino-acid racemase activity"/>
    <property type="evidence" value="ECO:0007669"/>
    <property type="project" value="InterPro"/>
</dbReference>
<evidence type="ECO:0000313" key="2">
    <source>
        <dbReference type="EMBL" id="RIX98192.1"/>
    </source>
</evidence>
<reference evidence="3" key="1">
    <citation type="submission" date="2018-09" db="EMBL/GenBank/DDBJ databases">
        <authorList>
            <person name="Tuo L."/>
        </authorList>
    </citation>
    <scope>NUCLEOTIDE SEQUENCE [LARGE SCALE GENOMIC DNA]</scope>
    <source>
        <strain evidence="3">M2BS4Y-1</strain>
    </source>
</reference>
<dbReference type="EMBL" id="QYRN01000011">
    <property type="protein sequence ID" value="RIX98192.1"/>
    <property type="molecule type" value="Genomic_DNA"/>
</dbReference>
<proteinExistence type="inferred from homology"/>
<dbReference type="InterPro" id="IPR052186">
    <property type="entry name" value="Hydantoin_racemase-like"/>
</dbReference>
<organism evidence="2 3">
    <name type="scientific">Aureimonas flava</name>
    <dbReference type="NCBI Taxonomy" id="2320271"/>
    <lineage>
        <taxon>Bacteria</taxon>
        <taxon>Pseudomonadati</taxon>
        <taxon>Pseudomonadota</taxon>
        <taxon>Alphaproteobacteria</taxon>
        <taxon>Hyphomicrobiales</taxon>
        <taxon>Aurantimonadaceae</taxon>
        <taxon>Aureimonas</taxon>
    </lineage>
</organism>
<evidence type="ECO:0000313" key="3">
    <source>
        <dbReference type="Proteomes" id="UP000265750"/>
    </source>
</evidence>
<dbReference type="Pfam" id="PF01177">
    <property type="entry name" value="Asp_Glu_race"/>
    <property type="match status" value="1"/>
</dbReference>
<dbReference type="RefSeq" id="WP_119541384.1">
    <property type="nucleotide sequence ID" value="NZ_QYRN01000011.1"/>
</dbReference>
<protein>
    <recommendedName>
        <fullName evidence="4">Hydantoin racemase</fullName>
    </recommendedName>
</protein>
<keyword evidence="3" id="KW-1185">Reference proteome</keyword>
<dbReference type="Gene3D" id="3.40.50.12500">
    <property type="match status" value="1"/>
</dbReference>
<dbReference type="Proteomes" id="UP000265750">
    <property type="component" value="Unassembled WGS sequence"/>
</dbReference>
<dbReference type="PANTHER" id="PTHR28047:SF5">
    <property type="entry name" value="PROTEIN DCG1"/>
    <property type="match status" value="1"/>
</dbReference>
<dbReference type="InterPro" id="IPR053714">
    <property type="entry name" value="Iso_Racemase_Enz_sf"/>
</dbReference>